<dbReference type="Gene3D" id="3.30.1370.60">
    <property type="entry name" value="Hypothetical oxidoreductase yiak, domain 2"/>
    <property type="match status" value="1"/>
</dbReference>
<gene>
    <name evidence="1" type="ORF">LCGC14_2059550</name>
</gene>
<accession>A0A0F9H035</accession>
<proteinExistence type="predicted"/>
<feature type="non-terminal residue" evidence="1">
    <location>
        <position position="1"/>
    </location>
</feature>
<protein>
    <submittedName>
        <fullName evidence="1">Uncharacterized protein</fullName>
    </submittedName>
</protein>
<name>A0A0F9H035_9ZZZZ</name>
<dbReference type="GO" id="GO:0016491">
    <property type="term" value="F:oxidoreductase activity"/>
    <property type="evidence" value="ECO:0007669"/>
    <property type="project" value="InterPro"/>
</dbReference>
<dbReference type="SUPFAM" id="SSF89733">
    <property type="entry name" value="L-sulfolactate dehydrogenase-like"/>
    <property type="match status" value="1"/>
</dbReference>
<dbReference type="EMBL" id="LAZR01024488">
    <property type="protein sequence ID" value="KKL74970.1"/>
    <property type="molecule type" value="Genomic_DNA"/>
</dbReference>
<reference evidence="1" key="1">
    <citation type="journal article" date="2015" name="Nature">
        <title>Complex archaea that bridge the gap between prokaryotes and eukaryotes.</title>
        <authorList>
            <person name="Spang A."/>
            <person name="Saw J.H."/>
            <person name="Jorgensen S.L."/>
            <person name="Zaremba-Niedzwiedzka K."/>
            <person name="Martijn J."/>
            <person name="Lind A.E."/>
            <person name="van Eijk R."/>
            <person name="Schleper C."/>
            <person name="Guy L."/>
            <person name="Ettema T.J."/>
        </authorList>
    </citation>
    <scope>NUCLEOTIDE SEQUENCE</scope>
</reference>
<sequence length="62" mass="7046">DKGFPFLLDLALSMSGEGMVRWAYREGVPIPDNYVLTKEGRRSTNPADYIEETPDRQLISDN</sequence>
<organism evidence="1">
    <name type="scientific">marine sediment metagenome</name>
    <dbReference type="NCBI Taxonomy" id="412755"/>
    <lineage>
        <taxon>unclassified sequences</taxon>
        <taxon>metagenomes</taxon>
        <taxon>ecological metagenomes</taxon>
    </lineage>
</organism>
<dbReference type="InterPro" id="IPR036111">
    <property type="entry name" value="Mal/L-sulfo/L-lacto_DH-like_sf"/>
</dbReference>
<dbReference type="AlphaFoldDB" id="A0A0F9H035"/>
<dbReference type="InterPro" id="IPR043143">
    <property type="entry name" value="Mal/L-sulf/L-lact_DH-like_NADP"/>
</dbReference>
<comment type="caution">
    <text evidence="1">The sequence shown here is derived from an EMBL/GenBank/DDBJ whole genome shotgun (WGS) entry which is preliminary data.</text>
</comment>
<evidence type="ECO:0000313" key="1">
    <source>
        <dbReference type="EMBL" id="KKL74970.1"/>
    </source>
</evidence>